<dbReference type="GO" id="GO:0009827">
    <property type="term" value="P:plant-type cell wall modification"/>
    <property type="evidence" value="ECO:0000318"/>
    <property type="project" value="GO_Central"/>
</dbReference>
<dbReference type="PANTHER" id="PTHR35357:SF8">
    <property type="entry name" value="OS01G0111000 PROTEIN"/>
    <property type="match status" value="1"/>
</dbReference>
<dbReference type="GO" id="GO:0004857">
    <property type="term" value="F:enzyme inhibitor activity"/>
    <property type="evidence" value="ECO:0000318"/>
    <property type="project" value="GO_Central"/>
</dbReference>
<dbReference type="Gene3D" id="1.20.140.40">
    <property type="entry name" value="Invertase/pectin methylesterase inhibitor family protein"/>
    <property type="match status" value="1"/>
</dbReference>
<keyword evidence="2" id="KW-1015">Disulfide bond</keyword>
<name>A0A022PRW3_ERYGU</name>
<proteinExistence type="inferred from homology"/>
<dbReference type="GO" id="GO:0009505">
    <property type="term" value="C:plant-type cell wall"/>
    <property type="evidence" value="ECO:0000318"/>
    <property type="project" value="GO_Central"/>
</dbReference>
<dbReference type="OMA" id="KMMKTMM"/>
<dbReference type="CDD" id="cd15796">
    <property type="entry name" value="CIF_like"/>
    <property type="match status" value="1"/>
</dbReference>
<dbReference type="InterPro" id="IPR035513">
    <property type="entry name" value="Invertase/methylesterase_inhib"/>
</dbReference>
<keyword evidence="7" id="KW-1185">Reference proteome</keyword>
<organism evidence="6 7">
    <name type="scientific">Erythranthe guttata</name>
    <name type="common">Yellow monkey flower</name>
    <name type="synonym">Mimulus guttatus</name>
    <dbReference type="NCBI Taxonomy" id="4155"/>
    <lineage>
        <taxon>Eukaryota</taxon>
        <taxon>Viridiplantae</taxon>
        <taxon>Streptophyta</taxon>
        <taxon>Embryophyta</taxon>
        <taxon>Tracheophyta</taxon>
        <taxon>Spermatophyta</taxon>
        <taxon>Magnoliopsida</taxon>
        <taxon>eudicotyledons</taxon>
        <taxon>Gunneridae</taxon>
        <taxon>Pentapetalae</taxon>
        <taxon>asterids</taxon>
        <taxon>lamiids</taxon>
        <taxon>Lamiales</taxon>
        <taxon>Phrymaceae</taxon>
        <taxon>Erythranthe</taxon>
    </lineage>
</organism>
<dbReference type="NCBIfam" id="TIGR01614">
    <property type="entry name" value="PME_inhib"/>
    <property type="match status" value="1"/>
</dbReference>
<dbReference type="PANTHER" id="PTHR35357">
    <property type="entry name" value="OS02G0537100 PROTEIN"/>
    <property type="match status" value="1"/>
</dbReference>
<keyword evidence="1 4" id="KW-0732">Signal</keyword>
<dbReference type="Proteomes" id="UP000030748">
    <property type="component" value="Unassembled WGS sequence"/>
</dbReference>
<dbReference type="InterPro" id="IPR034087">
    <property type="entry name" value="C/VIF1"/>
</dbReference>
<gene>
    <name evidence="6" type="ORF">MIMGU_mgv1a015091mg</name>
</gene>
<dbReference type="KEGG" id="egt:105948744"/>
<sequence>MNSGAVIILTILYMHGVAELKAETLIESTCRNTPNYQLCISILRASPHSGTADMAGLGLILVDAIKAKTEAALLAIDEVKQLHPELTQALEECRRTYNAVLKADIPEAVAGLKKGVPKFAESGMVDTAWEADICEGSFGSVAQPPLSGVNKDLHDLAEVAASVIRNLL</sequence>
<dbReference type="EMBL" id="KI632305">
    <property type="protein sequence ID" value="EYU19077.1"/>
    <property type="molecule type" value="Genomic_DNA"/>
</dbReference>
<dbReference type="InterPro" id="IPR006501">
    <property type="entry name" value="Pectinesterase_inhib_dom"/>
</dbReference>
<protein>
    <recommendedName>
        <fullName evidence="5">Pectinesterase inhibitor domain-containing protein</fullName>
    </recommendedName>
</protein>
<dbReference type="FunFam" id="1.20.140.40:FF:000009">
    <property type="entry name" value="Invertase/pectin methylesterase inhibitor family protein"/>
    <property type="match status" value="1"/>
</dbReference>
<evidence type="ECO:0000256" key="3">
    <source>
        <dbReference type="ARBA" id="ARBA00038471"/>
    </source>
</evidence>
<dbReference type="SMART" id="SM00856">
    <property type="entry name" value="PMEI"/>
    <property type="match status" value="1"/>
</dbReference>
<reference evidence="6 7" key="1">
    <citation type="journal article" date="2013" name="Proc. Natl. Acad. Sci. U.S.A.">
        <title>Fine-scale variation in meiotic recombination in Mimulus inferred from population shotgun sequencing.</title>
        <authorList>
            <person name="Hellsten U."/>
            <person name="Wright K.M."/>
            <person name="Jenkins J."/>
            <person name="Shu S."/>
            <person name="Yuan Y."/>
            <person name="Wessler S.R."/>
            <person name="Schmutz J."/>
            <person name="Willis J.H."/>
            <person name="Rokhsar D.S."/>
        </authorList>
    </citation>
    <scope>NUCLEOTIDE SEQUENCE [LARGE SCALE GENOMIC DNA]</scope>
    <source>
        <strain evidence="7">cv. DUN x IM62</strain>
    </source>
</reference>
<dbReference type="AlphaFoldDB" id="A0A022PRW3"/>
<dbReference type="Pfam" id="PF04043">
    <property type="entry name" value="PMEI"/>
    <property type="match status" value="1"/>
</dbReference>
<feature type="signal peptide" evidence="4">
    <location>
        <begin position="1"/>
        <end position="18"/>
    </location>
</feature>
<dbReference type="OrthoDB" id="1918674at2759"/>
<feature type="domain" description="Pectinesterase inhibitor" evidence="5">
    <location>
        <begin position="21"/>
        <end position="163"/>
    </location>
</feature>
<dbReference type="PhylomeDB" id="A0A022PRW3"/>
<comment type="similarity">
    <text evidence="3">Belongs to the PMEI family.</text>
</comment>
<feature type="chain" id="PRO_5001506247" description="Pectinesterase inhibitor domain-containing protein" evidence="4">
    <location>
        <begin position="19"/>
        <end position="168"/>
    </location>
</feature>
<dbReference type="SUPFAM" id="SSF101148">
    <property type="entry name" value="Plant invertase/pectin methylesterase inhibitor"/>
    <property type="match status" value="1"/>
</dbReference>
<evidence type="ECO:0000313" key="6">
    <source>
        <dbReference type="EMBL" id="EYU19077.1"/>
    </source>
</evidence>
<evidence type="ECO:0000313" key="7">
    <source>
        <dbReference type="Proteomes" id="UP000030748"/>
    </source>
</evidence>
<accession>A0A022PRW3</accession>
<evidence type="ECO:0000256" key="4">
    <source>
        <dbReference type="SAM" id="SignalP"/>
    </source>
</evidence>
<evidence type="ECO:0000256" key="1">
    <source>
        <dbReference type="ARBA" id="ARBA00022729"/>
    </source>
</evidence>
<evidence type="ECO:0000256" key="2">
    <source>
        <dbReference type="ARBA" id="ARBA00023157"/>
    </source>
</evidence>
<evidence type="ECO:0000259" key="5">
    <source>
        <dbReference type="SMART" id="SM00856"/>
    </source>
</evidence>
<dbReference type="eggNOG" id="ENOG502S67R">
    <property type="taxonomic scope" value="Eukaryota"/>
</dbReference>